<dbReference type="AlphaFoldDB" id="A0A2M6X050"/>
<organism evidence="3 4">
    <name type="scientific">Candidatus Andersenbacteria bacterium CG10_big_fil_rev_8_21_14_0_10_54_11</name>
    <dbReference type="NCBI Taxonomy" id="1974485"/>
    <lineage>
        <taxon>Bacteria</taxon>
        <taxon>Candidatus Anderseniibacteriota</taxon>
    </lineage>
</organism>
<dbReference type="GO" id="GO:0018169">
    <property type="term" value="F:ribosomal S6-glutamic acid ligase activity"/>
    <property type="evidence" value="ECO:0007669"/>
    <property type="project" value="TreeGrafter"/>
</dbReference>
<keyword evidence="1" id="KW-0067">ATP-binding</keyword>
<dbReference type="PANTHER" id="PTHR21621:SF0">
    <property type="entry name" value="BETA-CITRYLGLUTAMATE SYNTHASE B-RELATED"/>
    <property type="match status" value="1"/>
</dbReference>
<dbReference type="Proteomes" id="UP000230731">
    <property type="component" value="Unassembled WGS sequence"/>
</dbReference>
<dbReference type="SUPFAM" id="SSF56059">
    <property type="entry name" value="Glutathione synthetase ATP-binding domain-like"/>
    <property type="match status" value="1"/>
</dbReference>
<gene>
    <name evidence="3" type="ORF">COT71_00765</name>
</gene>
<evidence type="ECO:0000313" key="4">
    <source>
        <dbReference type="Proteomes" id="UP000230731"/>
    </source>
</evidence>
<dbReference type="InterPro" id="IPR039523">
    <property type="entry name" value="RimK-rel_E_lig_ATP-grasp"/>
</dbReference>
<dbReference type="GO" id="GO:0009432">
    <property type="term" value="P:SOS response"/>
    <property type="evidence" value="ECO:0007669"/>
    <property type="project" value="TreeGrafter"/>
</dbReference>
<reference evidence="4" key="1">
    <citation type="submission" date="2017-09" db="EMBL/GenBank/DDBJ databases">
        <title>Depth-based differentiation of microbial function through sediment-hosted aquifers and enrichment of novel symbionts in the deep terrestrial subsurface.</title>
        <authorList>
            <person name="Probst A.J."/>
            <person name="Ladd B."/>
            <person name="Jarett J.K."/>
            <person name="Geller-Mcgrath D.E."/>
            <person name="Sieber C.M.K."/>
            <person name="Emerson J.B."/>
            <person name="Anantharaman K."/>
            <person name="Thomas B.C."/>
            <person name="Malmstrom R."/>
            <person name="Stieglmeier M."/>
            <person name="Klingl A."/>
            <person name="Woyke T."/>
            <person name="Ryan C.M."/>
            <person name="Banfield J.F."/>
        </authorList>
    </citation>
    <scope>NUCLEOTIDE SEQUENCE [LARGE SCALE GENOMIC DNA]</scope>
</reference>
<evidence type="ECO:0000313" key="3">
    <source>
        <dbReference type="EMBL" id="PIT98409.1"/>
    </source>
</evidence>
<dbReference type="InterPro" id="IPR021109">
    <property type="entry name" value="Peptidase_aspartic_dom_sf"/>
</dbReference>
<dbReference type="Pfam" id="PF14397">
    <property type="entry name" value="ATPgrasp_ST"/>
    <property type="match status" value="1"/>
</dbReference>
<sequence length="437" mass="47767">MIPIIPKQAARVLGRNGRSLTYANQESTRSAARIANDKRATKRLLQKAGIPTPRLHAAIATRQELRRFRWTKLPASFVLKPRSASGGSGIIVIFGRNKKGNWVKADGSEIMLGELKNHVLDILDGNFSAASLPDTALFEQRVKNHPDLKAYSARGVADIRVLIYNTIPVMAMLRLPTEESHGKANLHAGGIGVGIDIARGLTTTAVHRGRIIDTIPGTRVKIAGIAIPEWNTILLNAARTTQALSLPFAGIDLALDRDDGPLVLEANARPGLEIQLANLAPLKDRLERVRDLTVKTAERGVKLGKSLFGADIEQEIEETSGKTVLGLIEPVTIFDAGGKPHTVMAKIDTGAWRTTLDETLAQQFNLHNNIVDRQSVAGALGTQQRPIIELTLSIRDRNLKTRAFIVDRSHMKYNMIIGRRDLTGFLVDPGKNARGIR</sequence>
<accession>A0A2M6X050</accession>
<dbReference type="EMBL" id="PEZP01000008">
    <property type="protein sequence ID" value="PIT98409.1"/>
    <property type="molecule type" value="Genomic_DNA"/>
</dbReference>
<dbReference type="InterPro" id="IPR011761">
    <property type="entry name" value="ATP-grasp"/>
</dbReference>
<dbReference type="Gene3D" id="2.40.70.10">
    <property type="entry name" value="Acid Proteases"/>
    <property type="match status" value="1"/>
</dbReference>
<dbReference type="GO" id="GO:0005524">
    <property type="term" value="F:ATP binding"/>
    <property type="evidence" value="ECO:0007669"/>
    <property type="project" value="UniProtKB-UniRule"/>
</dbReference>
<keyword evidence="1" id="KW-0547">Nucleotide-binding</keyword>
<evidence type="ECO:0000256" key="1">
    <source>
        <dbReference type="PROSITE-ProRule" id="PRU00409"/>
    </source>
</evidence>
<protein>
    <recommendedName>
        <fullName evidence="2">ATP-grasp domain-containing protein</fullName>
    </recommendedName>
</protein>
<dbReference type="Gene3D" id="3.30.470.20">
    <property type="entry name" value="ATP-grasp fold, B domain"/>
    <property type="match status" value="2"/>
</dbReference>
<comment type="caution">
    <text evidence="3">The sequence shown here is derived from an EMBL/GenBank/DDBJ whole genome shotgun (WGS) entry which is preliminary data.</text>
</comment>
<feature type="domain" description="ATP-grasp" evidence="2">
    <location>
        <begin position="42"/>
        <end position="298"/>
    </location>
</feature>
<dbReference type="GO" id="GO:0005737">
    <property type="term" value="C:cytoplasm"/>
    <property type="evidence" value="ECO:0007669"/>
    <property type="project" value="TreeGrafter"/>
</dbReference>
<proteinExistence type="predicted"/>
<dbReference type="GO" id="GO:0046872">
    <property type="term" value="F:metal ion binding"/>
    <property type="evidence" value="ECO:0007669"/>
    <property type="project" value="InterPro"/>
</dbReference>
<dbReference type="SUPFAM" id="SSF50630">
    <property type="entry name" value="Acid proteases"/>
    <property type="match status" value="1"/>
</dbReference>
<dbReference type="PANTHER" id="PTHR21621">
    <property type="entry name" value="RIBOSOMAL PROTEIN S6 MODIFICATION PROTEIN"/>
    <property type="match status" value="1"/>
</dbReference>
<dbReference type="PROSITE" id="PS50975">
    <property type="entry name" value="ATP_GRASP"/>
    <property type="match status" value="1"/>
</dbReference>
<name>A0A2M6X050_9BACT</name>
<evidence type="ECO:0000259" key="2">
    <source>
        <dbReference type="PROSITE" id="PS50975"/>
    </source>
</evidence>